<sequence length="284" mass="30414">MPSLRRTLSSPSVRSCPYTYSASSTSNANGAPSPIAARTGSHQPRRSSGSDTSNRRVLADIDWWLVHDRERDIVPGAHHHQSEEDSDVQGAAENVLLRHGGHNVPLPDARADPSPVAVPPAATIAAPASGSYESELISSPLWDTSTDDSSYGMSSPETMSPLPQFASLSLGPRTPLRRHASTASESSVESSPEDSLCPLPTYLDVLRPSAPLYAPTFATSLAPRRPATTRAPALATRSVSYSAVEFQLSTSSRFGDVLFGDFLPSPPPFFSATMDNDEMDDLFY</sequence>
<protein>
    <submittedName>
        <fullName evidence="2">Uncharacterized protein</fullName>
    </submittedName>
</protein>
<dbReference type="Proteomes" id="UP000193067">
    <property type="component" value="Unassembled WGS sequence"/>
</dbReference>
<gene>
    <name evidence="2" type="ORF">PYCCODRAFT_1380269</name>
</gene>
<evidence type="ECO:0000313" key="2">
    <source>
        <dbReference type="EMBL" id="OSD08586.1"/>
    </source>
</evidence>
<feature type="compositionally biased region" description="Polar residues" evidence="1">
    <location>
        <begin position="40"/>
        <end position="52"/>
    </location>
</feature>
<keyword evidence="3" id="KW-1185">Reference proteome</keyword>
<feature type="region of interest" description="Disordered" evidence="1">
    <location>
        <begin position="140"/>
        <end position="195"/>
    </location>
</feature>
<feature type="compositionally biased region" description="Low complexity" evidence="1">
    <location>
        <begin position="181"/>
        <end position="195"/>
    </location>
</feature>
<evidence type="ECO:0000313" key="3">
    <source>
        <dbReference type="Proteomes" id="UP000193067"/>
    </source>
</evidence>
<dbReference type="AlphaFoldDB" id="A0A1Y2J5E8"/>
<feature type="non-terminal residue" evidence="2">
    <location>
        <position position="284"/>
    </location>
</feature>
<accession>A0A1Y2J5E8</accession>
<dbReference type="OrthoDB" id="3236040at2759"/>
<feature type="compositionally biased region" description="Polar residues" evidence="1">
    <location>
        <begin position="141"/>
        <end position="158"/>
    </location>
</feature>
<feature type="region of interest" description="Disordered" evidence="1">
    <location>
        <begin position="1"/>
        <end position="53"/>
    </location>
</feature>
<feature type="compositionally biased region" description="Polar residues" evidence="1">
    <location>
        <begin position="1"/>
        <end position="30"/>
    </location>
</feature>
<name>A0A1Y2J5E8_TRAC3</name>
<reference evidence="2 3" key="1">
    <citation type="journal article" date="2015" name="Biotechnol. Biofuels">
        <title>Enhanced degradation of softwood versus hardwood by the white-rot fungus Pycnoporus coccineus.</title>
        <authorList>
            <person name="Couturier M."/>
            <person name="Navarro D."/>
            <person name="Chevret D."/>
            <person name="Henrissat B."/>
            <person name="Piumi F."/>
            <person name="Ruiz-Duenas F.J."/>
            <person name="Martinez A.T."/>
            <person name="Grigoriev I.V."/>
            <person name="Riley R."/>
            <person name="Lipzen A."/>
            <person name="Berrin J.G."/>
            <person name="Master E.R."/>
            <person name="Rosso M.N."/>
        </authorList>
    </citation>
    <scope>NUCLEOTIDE SEQUENCE [LARGE SCALE GENOMIC DNA]</scope>
    <source>
        <strain evidence="2 3">BRFM310</strain>
    </source>
</reference>
<dbReference type="EMBL" id="KZ084086">
    <property type="protein sequence ID" value="OSD08586.1"/>
    <property type="molecule type" value="Genomic_DNA"/>
</dbReference>
<proteinExistence type="predicted"/>
<evidence type="ECO:0000256" key="1">
    <source>
        <dbReference type="SAM" id="MobiDB-lite"/>
    </source>
</evidence>
<organism evidence="2 3">
    <name type="scientific">Trametes coccinea (strain BRFM310)</name>
    <name type="common">Pycnoporus coccineus</name>
    <dbReference type="NCBI Taxonomy" id="1353009"/>
    <lineage>
        <taxon>Eukaryota</taxon>
        <taxon>Fungi</taxon>
        <taxon>Dikarya</taxon>
        <taxon>Basidiomycota</taxon>
        <taxon>Agaricomycotina</taxon>
        <taxon>Agaricomycetes</taxon>
        <taxon>Polyporales</taxon>
        <taxon>Polyporaceae</taxon>
        <taxon>Trametes</taxon>
    </lineage>
</organism>